<dbReference type="Proteomes" id="UP001162734">
    <property type="component" value="Chromosome"/>
</dbReference>
<dbReference type="SUPFAM" id="SSF53850">
    <property type="entry name" value="Periplasmic binding protein-like II"/>
    <property type="match status" value="1"/>
</dbReference>
<comment type="caution">
    <text evidence="4">Lacks conserved residue(s) required for the propagation of feature annotation.</text>
</comment>
<keyword evidence="6" id="KW-1185">Reference proteome</keyword>
<reference evidence="6" key="1">
    <citation type="journal article" date="2022" name="Int. J. Syst. Evol. Microbiol.">
        <title>Anaeromyxobacter oryzae sp. nov., Anaeromyxobacter diazotrophicus sp. nov. and Anaeromyxobacter paludicola sp. nov., isolated from paddy soils.</title>
        <authorList>
            <person name="Itoh H."/>
            <person name="Xu Z."/>
            <person name="Mise K."/>
            <person name="Masuda Y."/>
            <person name="Ushijima N."/>
            <person name="Hayakawa C."/>
            <person name="Shiratori Y."/>
            <person name="Senoo K."/>
        </authorList>
    </citation>
    <scope>NUCLEOTIDE SEQUENCE [LARGE SCALE GENOMIC DNA]</scope>
    <source>
        <strain evidence="6">Red630</strain>
    </source>
</reference>
<evidence type="ECO:0000256" key="4">
    <source>
        <dbReference type="HAMAP-Rule" id="MF_00996"/>
    </source>
</evidence>
<name>A0ABN6NA48_9BACT</name>
<proteinExistence type="inferred from homology"/>
<dbReference type="InterPro" id="IPR003773">
    <property type="entry name" value="Menaquinone_biosynth"/>
</dbReference>
<protein>
    <recommendedName>
        <fullName evidence="4">1,4-dihydroxy-6-naphtoate synthase</fullName>
        <ecNumber evidence="4">4.1.99.29</ecNumber>
    </recommendedName>
    <alternativeName>
        <fullName evidence="4">Menaquinone biosynthetic enzyme MqnD</fullName>
    </alternativeName>
</protein>
<comment type="catalytic activity">
    <reaction evidence="4">
        <text>cyclic dehypoxanthinylfutalosinate = 1,4-dihydroxy-6-naphthoate + dihydroxyacetone</text>
        <dbReference type="Rhea" id="RHEA:33087"/>
        <dbReference type="ChEBI" id="CHEBI:16016"/>
        <dbReference type="ChEBI" id="CHEBI:64254"/>
        <dbReference type="ChEBI" id="CHEBI:64270"/>
        <dbReference type="EC" id="4.1.99.29"/>
    </reaction>
</comment>
<evidence type="ECO:0000313" key="5">
    <source>
        <dbReference type="EMBL" id="BDG10122.1"/>
    </source>
</evidence>
<dbReference type="PANTHER" id="PTHR37167:SF1">
    <property type="entry name" value="1,4-DIHYDROXY-6-NAPHTOATE SYNTHASE"/>
    <property type="match status" value="1"/>
</dbReference>
<evidence type="ECO:0000313" key="6">
    <source>
        <dbReference type="Proteomes" id="UP001162734"/>
    </source>
</evidence>
<gene>
    <name evidence="4 5" type="primary">mqnD</name>
    <name evidence="5" type="ORF">AMPC_32350</name>
</gene>
<keyword evidence="3 4" id="KW-0456">Lyase</keyword>
<dbReference type="HAMAP" id="MF_00996">
    <property type="entry name" value="MqnD"/>
    <property type="match status" value="1"/>
</dbReference>
<dbReference type="EC" id="4.1.99.29" evidence="4"/>
<dbReference type="PANTHER" id="PTHR37167">
    <property type="entry name" value="1,4-DIHYDROXY-6-NAPHTOATE SYNTHASE"/>
    <property type="match status" value="1"/>
</dbReference>
<organism evidence="5 6">
    <name type="scientific">Anaeromyxobacter paludicola</name>
    <dbReference type="NCBI Taxonomy" id="2918171"/>
    <lineage>
        <taxon>Bacteria</taxon>
        <taxon>Pseudomonadati</taxon>
        <taxon>Myxococcota</taxon>
        <taxon>Myxococcia</taxon>
        <taxon>Myxococcales</taxon>
        <taxon>Cystobacterineae</taxon>
        <taxon>Anaeromyxobacteraceae</taxon>
        <taxon>Anaeromyxobacter</taxon>
    </lineage>
</organism>
<dbReference type="RefSeq" id="WP_248342516.1">
    <property type="nucleotide sequence ID" value="NZ_AP025592.1"/>
</dbReference>
<dbReference type="Gene3D" id="3.40.190.10">
    <property type="entry name" value="Periplasmic binding protein-like II"/>
    <property type="match status" value="2"/>
</dbReference>
<keyword evidence="2 4" id="KW-0474">Menaquinone biosynthesis</keyword>
<comment type="similarity">
    <text evidence="4">Belongs to the MqnA/MqnD family. MqnD subfamily.</text>
</comment>
<accession>A0ABN6NA48</accession>
<feature type="binding site" evidence="4">
    <location>
        <begin position="114"/>
        <end position="115"/>
    </location>
    <ligand>
        <name>substrate</name>
    </ligand>
</feature>
<dbReference type="EMBL" id="AP025592">
    <property type="protein sequence ID" value="BDG10122.1"/>
    <property type="molecule type" value="Genomic_DNA"/>
</dbReference>
<sequence>MTTTVRVAHSPDSDDAFMFYGLASGAVKAEGVDFEEALSDIETLNQAATEGRYEITAISVHAYAHIADKYRLLDSGASFGDDYGPTVVVPKGSSVRSVEELSGKRIAIPGKWTSAALALALRLPVFTPVIMDFKAVGDAAKRGEVDAGLVIHEGQLTAEEEGLQVVEDLGKWWKGRTGLPLPLGLNAIRRDLPIQLREQLARTMAESIDYSLAHREPALDHAMKFARGLDRKRADTFVGMYVNDWTRCLGERGREAVALFLHEAAERGLVPRVKPEWQER</sequence>
<comment type="pathway">
    <text evidence="1 4">Quinol/quinone metabolism; menaquinone biosynthesis.</text>
</comment>
<comment type="function">
    <text evidence="4">Catalyzes the conversion of cyclic dehypoxanthine futalosine (cyclic DHFL) into 1,4-dihydroxy-6-naphthoate, a step in the biosynthesis of menaquinone (MK, vitamin K2).</text>
</comment>
<evidence type="ECO:0000256" key="1">
    <source>
        <dbReference type="ARBA" id="ARBA00004863"/>
    </source>
</evidence>
<evidence type="ECO:0000256" key="3">
    <source>
        <dbReference type="ARBA" id="ARBA00023239"/>
    </source>
</evidence>
<dbReference type="InterPro" id="IPR030869">
    <property type="entry name" value="MqnD"/>
</dbReference>
<evidence type="ECO:0000256" key="2">
    <source>
        <dbReference type="ARBA" id="ARBA00022428"/>
    </source>
</evidence>
<feature type="active site" description="Proton acceptor" evidence="4">
    <location>
        <position position="152"/>
    </location>
</feature>
<dbReference type="Pfam" id="PF02621">
    <property type="entry name" value="VitK2_biosynth"/>
    <property type="match status" value="1"/>
</dbReference>